<dbReference type="Gene3D" id="1.25.40.10">
    <property type="entry name" value="Tetratricopeptide repeat domain"/>
    <property type="match status" value="1"/>
</dbReference>
<evidence type="ECO:0000256" key="7">
    <source>
        <dbReference type="PROSITE-ProRule" id="PRU00339"/>
    </source>
</evidence>
<dbReference type="SUPFAM" id="SSF51735">
    <property type="entry name" value="NAD(P)-binding Rossmann-fold domains"/>
    <property type="match status" value="1"/>
</dbReference>
<dbReference type="InterPro" id="IPR036291">
    <property type="entry name" value="NAD(P)-bd_dom_sf"/>
</dbReference>
<evidence type="ECO:0000256" key="5">
    <source>
        <dbReference type="ARBA" id="ARBA00022737"/>
    </source>
</evidence>
<comment type="subcellular location">
    <subcellularLocation>
        <location evidence="1">Cytoplasm</location>
    </subcellularLocation>
</comment>
<dbReference type="eggNOG" id="KOG4225">
    <property type="taxonomic scope" value="Eukaryota"/>
</dbReference>
<dbReference type="SUPFAM" id="SSF54277">
    <property type="entry name" value="CAD &amp; PB1 domains"/>
    <property type="match status" value="1"/>
</dbReference>
<dbReference type="PANTHER" id="PTHR15175">
    <property type="entry name" value="NEUTROPHIL CYTOSOLIC FACTOR 2, NEUTROPHIL NADPH OXIDASE FACTOR 2"/>
    <property type="match status" value="1"/>
</dbReference>
<evidence type="ECO:0000256" key="4">
    <source>
        <dbReference type="ARBA" id="ARBA00022490"/>
    </source>
</evidence>
<dbReference type="InterPro" id="IPR002347">
    <property type="entry name" value="SDR_fam"/>
</dbReference>
<name>R7YTW3_CONA1</name>
<dbReference type="HOGENOM" id="CLU_323380_0_0_1"/>
<comment type="similarity">
    <text evidence="2">Belongs to the NCF2/NOXA1 family.</text>
</comment>
<dbReference type="EMBL" id="JH767573">
    <property type="protein sequence ID" value="EON65293.1"/>
    <property type="molecule type" value="Genomic_DNA"/>
</dbReference>
<evidence type="ECO:0000259" key="9">
    <source>
        <dbReference type="PROSITE" id="PS51745"/>
    </source>
</evidence>
<feature type="repeat" description="TPR" evidence="7">
    <location>
        <begin position="48"/>
        <end position="81"/>
    </location>
</feature>
<accession>R7YTW3</accession>
<organism evidence="10 11">
    <name type="scientific">Coniosporium apollinis (strain CBS 100218)</name>
    <name type="common">Rock-inhabiting black yeast</name>
    <dbReference type="NCBI Taxonomy" id="1168221"/>
    <lineage>
        <taxon>Eukaryota</taxon>
        <taxon>Fungi</taxon>
        <taxon>Dikarya</taxon>
        <taxon>Ascomycota</taxon>
        <taxon>Pezizomycotina</taxon>
        <taxon>Dothideomycetes</taxon>
        <taxon>Dothideomycetes incertae sedis</taxon>
        <taxon>Coniosporium</taxon>
    </lineage>
</organism>
<dbReference type="PRINTS" id="PR00080">
    <property type="entry name" value="SDRFAMILY"/>
</dbReference>
<dbReference type="OrthoDB" id="9450131at2759"/>
<keyword evidence="11" id="KW-1185">Reference proteome</keyword>
<dbReference type="GeneID" id="19901842"/>
<dbReference type="PROSITE" id="PS50005">
    <property type="entry name" value="TPR"/>
    <property type="match status" value="1"/>
</dbReference>
<evidence type="ECO:0000256" key="3">
    <source>
        <dbReference type="ARBA" id="ARBA00022443"/>
    </source>
</evidence>
<feature type="region of interest" description="Disordered" evidence="8">
    <location>
        <begin position="260"/>
        <end position="316"/>
    </location>
</feature>
<gene>
    <name evidence="10" type="ORF">W97_04531</name>
</gene>
<sequence>MSLKQAYELDAKQLLIQEIETWVAALGHYDNNEFDEALRNFEPICDTSKILFNCGVIHATLGEHEKAIDSFQRAVRLDQYLAVAYFQQGVSNFLLGDFEEALANFNDTLLYLRGNRYIDYEQLGLKFKLHSCEVLFNRGLCYVYLQQKDAGLQDLSYAAKEKAKPEHDVIDEALKEQAEGYTVFSIPIGIVYRPNEAKVKNLKTKDYLGKARLVAATDPNNAFTGFAGSERKMLNAASFSTAKDDRPEEKLSYAAANLVKPGLSSRTRQQSEPPIRRNVFPPTPPPEVDSPGKRASGGSGGSGSWGGMPRPQSLRLAAPKPPALELGRAAFEQGEKPRLGTVRSASERPRPAREYSSGPTRSRDAGRGVRETPLRRVISDGEEEERSPPQVYEDHLRPSYGRSNTQRSRRPVSIEEEDEDEYAHSSIDEGEFEMMPKRSHARLPYERASSQRRASARRPHHLKTIRVKVYAEDTRYVFIEPSKPFREFVDQIREKFGIRQNFKIKYRDEEDMITMADQDDLNMAIEACRLQAQKEKADMGKMELASLVALIKRAAFEPILTGPLLLALTRGPPEIRLRLLRAFPSLTNARRLPVLLRTLKWLFALGLAGKVNDRLNAWAQNHWQWRKQGAKWDFANQKEIAVVTGGCSGFGHLMVKGLAGKMKVVVLDVQDMPADLDGRAGVSFYKCDITSKDAVSETAAAIRRDVGIPTILINNAGIAHAHTILDTSEEYLEKIFRVNLMSHFTLIKEFLPGMMDLQKGHIVSIASMASYFSGASIVDYCCTKAGVLALHEGLNQELKHRYGPNGCCIQTTIVHPMWAQTPLIKSWEDSLMASKTITLLPSAIADPVVKQVLSGRAGQIYVPESAGKFAGIRGWPHWLQEHARDGIAVATAPR</sequence>
<evidence type="ECO:0000256" key="2">
    <source>
        <dbReference type="ARBA" id="ARBA00008051"/>
    </source>
</evidence>
<protein>
    <recommendedName>
        <fullName evidence="9">PB1 domain-containing protein</fullName>
    </recommendedName>
</protein>
<dbReference type="SMART" id="SM00666">
    <property type="entry name" value="PB1"/>
    <property type="match status" value="1"/>
</dbReference>
<dbReference type="Proteomes" id="UP000016924">
    <property type="component" value="Unassembled WGS sequence"/>
</dbReference>
<dbReference type="PRINTS" id="PR00081">
    <property type="entry name" value="GDHRDH"/>
</dbReference>
<dbReference type="Pfam" id="PF00106">
    <property type="entry name" value="adh_short"/>
    <property type="match status" value="1"/>
</dbReference>
<feature type="compositionally biased region" description="Gly residues" evidence="8">
    <location>
        <begin position="295"/>
        <end position="306"/>
    </location>
</feature>
<evidence type="ECO:0000256" key="8">
    <source>
        <dbReference type="SAM" id="MobiDB-lite"/>
    </source>
</evidence>
<evidence type="ECO:0000313" key="10">
    <source>
        <dbReference type="EMBL" id="EON65293.1"/>
    </source>
</evidence>
<dbReference type="InterPro" id="IPR011990">
    <property type="entry name" value="TPR-like_helical_dom_sf"/>
</dbReference>
<keyword evidence="4" id="KW-0963">Cytoplasm</keyword>
<dbReference type="FunFam" id="1.25.40.10:FF:000017">
    <property type="entry name" value="NADPH oxidase regulator NoxR"/>
    <property type="match status" value="1"/>
</dbReference>
<dbReference type="STRING" id="1168221.R7YTW3"/>
<dbReference type="AlphaFoldDB" id="R7YTW3"/>
<evidence type="ECO:0000313" key="11">
    <source>
        <dbReference type="Proteomes" id="UP000016924"/>
    </source>
</evidence>
<dbReference type="GO" id="GO:0005737">
    <property type="term" value="C:cytoplasm"/>
    <property type="evidence" value="ECO:0007669"/>
    <property type="project" value="UniProtKB-SubCell"/>
</dbReference>
<keyword evidence="6 7" id="KW-0802">TPR repeat</keyword>
<dbReference type="PANTHER" id="PTHR15175:SF0">
    <property type="entry name" value="SH3 DOMAIN-CONTAINING PROTEIN C23A1.17"/>
    <property type="match status" value="1"/>
</dbReference>
<dbReference type="InterPro" id="IPR019734">
    <property type="entry name" value="TPR_rpt"/>
</dbReference>
<reference evidence="11" key="1">
    <citation type="submission" date="2012-06" db="EMBL/GenBank/DDBJ databases">
        <title>The genome sequence of Coniosporium apollinis CBS 100218.</title>
        <authorList>
            <consortium name="The Broad Institute Genome Sequencing Platform"/>
            <person name="Cuomo C."/>
            <person name="Gorbushina A."/>
            <person name="Noack S."/>
            <person name="Walker B."/>
            <person name="Young S.K."/>
            <person name="Zeng Q."/>
            <person name="Gargeya S."/>
            <person name="Fitzgerald M."/>
            <person name="Haas B."/>
            <person name="Abouelleil A."/>
            <person name="Alvarado L."/>
            <person name="Arachchi H.M."/>
            <person name="Berlin A.M."/>
            <person name="Chapman S.B."/>
            <person name="Goldberg J."/>
            <person name="Griggs A."/>
            <person name="Gujja S."/>
            <person name="Hansen M."/>
            <person name="Howarth C."/>
            <person name="Imamovic A."/>
            <person name="Larimer J."/>
            <person name="McCowan C."/>
            <person name="Montmayeur A."/>
            <person name="Murphy C."/>
            <person name="Neiman D."/>
            <person name="Pearson M."/>
            <person name="Priest M."/>
            <person name="Roberts A."/>
            <person name="Saif S."/>
            <person name="Shea T."/>
            <person name="Sisk P."/>
            <person name="Sykes S."/>
            <person name="Wortman J."/>
            <person name="Nusbaum C."/>
            <person name="Birren B."/>
        </authorList>
    </citation>
    <scope>NUCLEOTIDE SEQUENCE [LARGE SCALE GENOMIC DNA]</scope>
    <source>
        <strain evidence="11">CBS 100218</strain>
    </source>
</reference>
<dbReference type="SUPFAM" id="SSF48452">
    <property type="entry name" value="TPR-like"/>
    <property type="match status" value="1"/>
</dbReference>
<dbReference type="InterPro" id="IPR000270">
    <property type="entry name" value="PB1_dom"/>
</dbReference>
<dbReference type="SMART" id="SM00028">
    <property type="entry name" value="TPR"/>
    <property type="match status" value="3"/>
</dbReference>
<evidence type="ECO:0000256" key="6">
    <source>
        <dbReference type="ARBA" id="ARBA00022803"/>
    </source>
</evidence>
<dbReference type="Pfam" id="PF00564">
    <property type="entry name" value="PB1"/>
    <property type="match status" value="1"/>
</dbReference>
<feature type="compositionally biased region" description="Basic and acidic residues" evidence="8">
    <location>
        <begin position="361"/>
        <end position="379"/>
    </location>
</feature>
<dbReference type="RefSeq" id="XP_007780610.1">
    <property type="nucleotide sequence ID" value="XM_007782420.1"/>
</dbReference>
<proteinExistence type="inferred from homology"/>
<dbReference type="InterPro" id="IPR051864">
    <property type="entry name" value="NCF2_NOXA1"/>
</dbReference>
<dbReference type="Pfam" id="PF13181">
    <property type="entry name" value="TPR_8"/>
    <property type="match status" value="1"/>
</dbReference>
<keyword evidence="5" id="KW-0677">Repeat</keyword>
<dbReference type="Gene3D" id="3.10.20.90">
    <property type="entry name" value="Phosphatidylinositol 3-kinase Catalytic Subunit, Chain A, domain 1"/>
    <property type="match status" value="1"/>
</dbReference>
<evidence type="ECO:0000256" key="1">
    <source>
        <dbReference type="ARBA" id="ARBA00004496"/>
    </source>
</evidence>
<feature type="region of interest" description="Disordered" evidence="8">
    <location>
        <begin position="330"/>
        <end position="432"/>
    </location>
</feature>
<feature type="domain" description="PB1" evidence="9">
    <location>
        <begin position="464"/>
        <end position="535"/>
    </location>
</feature>
<dbReference type="eggNOG" id="KOG1201">
    <property type="taxonomic scope" value="Eukaryota"/>
</dbReference>
<dbReference type="PROSITE" id="PS51745">
    <property type="entry name" value="PB1"/>
    <property type="match status" value="1"/>
</dbReference>
<keyword evidence="3" id="KW-0728">SH3 domain</keyword>
<dbReference type="Gene3D" id="3.40.50.720">
    <property type="entry name" value="NAD(P)-binding Rossmann-like Domain"/>
    <property type="match status" value="1"/>
</dbReference>
<dbReference type="InterPro" id="IPR053793">
    <property type="entry name" value="PB1-like"/>
</dbReference>